<dbReference type="NCBIfam" id="NF001965">
    <property type="entry name" value="PRK00742.1"/>
    <property type="match status" value="1"/>
</dbReference>
<evidence type="ECO:0000256" key="1">
    <source>
        <dbReference type="ARBA" id="ARBA00022490"/>
    </source>
</evidence>
<dbReference type="NCBIfam" id="NF009206">
    <property type="entry name" value="PRK12555.1"/>
    <property type="match status" value="1"/>
</dbReference>
<reference evidence="12" key="1">
    <citation type="submission" date="2016-11" db="EMBL/GenBank/DDBJ databases">
        <authorList>
            <person name="Varghese N."/>
            <person name="Submissions S."/>
        </authorList>
    </citation>
    <scope>NUCLEOTIDE SEQUENCE [LARGE SCALE GENOMIC DNA]</scope>
    <source>
        <strain evidence="12">DSM 17957</strain>
    </source>
</reference>
<evidence type="ECO:0000259" key="9">
    <source>
        <dbReference type="PROSITE" id="PS50110"/>
    </source>
</evidence>
<dbReference type="InterPro" id="IPR000673">
    <property type="entry name" value="Sig_transdc_resp-reg_Me-estase"/>
</dbReference>
<evidence type="ECO:0000259" key="10">
    <source>
        <dbReference type="PROSITE" id="PS50122"/>
    </source>
</evidence>
<dbReference type="Pfam" id="PF01339">
    <property type="entry name" value="CheB_methylest"/>
    <property type="match status" value="1"/>
</dbReference>
<evidence type="ECO:0000256" key="3">
    <source>
        <dbReference type="ARBA" id="ARBA00022801"/>
    </source>
</evidence>
<keyword evidence="2 6" id="KW-0145">Chemotaxis</keyword>
<evidence type="ECO:0000256" key="6">
    <source>
        <dbReference type="HAMAP-Rule" id="MF_00099"/>
    </source>
</evidence>
<feature type="domain" description="CheB-type methylesterase" evidence="10">
    <location>
        <begin position="158"/>
        <end position="350"/>
    </location>
</feature>
<comment type="catalytic activity">
    <reaction evidence="6">
        <text>L-glutaminyl-[protein] + H2O = L-glutamyl-[protein] + NH4(+)</text>
        <dbReference type="Rhea" id="RHEA:16441"/>
        <dbReference type="Rhea" id="RHEA-COMP:10207"/>
        <dbReference type="Rhea" id="RHEA-COMP:10208"/>
        <dbReference type="ChEBI" id="CHEBI:15377"/>
        <dbReference type="ChEBI" id="CHEBI:28938"/>
        <dbReference type="ChEBI" id="CHEBI:29973"/>
        <dbReference type="ChEBI" id="CHEBI:30011"/>
        <dbReference type="EC" id="3.5.1.44"/>
    </reaction>
</comment>
<evidence type="ECO:0000313" key="11">
    <source>
        <dbReference type="EMBL" id="SHI79742.1"/>
    </source>
</evidence>
<accession>A0A1M6E2L3</accession>
<evidence type="ECO:0000256" key="7">
    <source>
        <dbReference type="PROSITE-ProRule" id="PRU00050"/>
    </source>
</evidence>
<evidence type="ECO:0000256" key="2">
    <source>
        <dbReference type="ARBA" id="ARBA00022500"/>
    </source>
</evidence>
<evidence type="ECO:0000256" key="8">
    <source>
        <dbReference type="PROSITE-ProRule" id="PRU00169"/>
    </source>
</evidence>
<dbReference type="Gene3D" id="3.40.50.180">
    <property type="entry name" value="Methylesterase CheB, C-terminal domain"/>
    <property type="match status" value="1"/>
</dbReference>
<comment type="domain">
    <text evidence="6">Contains a C-terminal catalytic domain, and an N-terminal region which modulates catalytic activity.</text>
</comment>
<protein>
    <recommendedName>
        <fullName evidence="6">Protein-glutamate methylesterase/protein-glutamine glutaminase</fullName>
        <ecNumber evidence="6">3.1.1.61</ecNumber>
        <ecNumber evidence="6">3.5.1.44</ecNumber>
    </recommendedName>
</protein>
<comment type="subcellular location">
    <subcellularLocation>
        <location evidence="6">Cytoplasm</location>
    </subcellularLocation>
</comment>
<dbReference type="PANTHER" id="PTHR42872">
    <property type="entry name" value="PROTEIN-GLUTAMATE METHYLESTERASE/PROTEIN-GLUTAMINE GLUTAMINASE"/>
    <property type="match status" value="1"/>
</dbReference>
<dbReference type="PROSITE" id="PS50122">
    <property type="entry name" value="CHEB"/>
    <property type="match status" value="1"/>
</dbReference>
<comment type="PTM">
    <text evidence="6">Phosphorylated by CheA. Phosphorylation of the N-terminal regulatory domain activates the methylesterase activity.</text>
</comment>
<dbReference type="GO" id="GO:0008984">
    <property type="term" value="F:protein-glutamate methylesterase activity"/>
    <property type="evidence" value="ECO:0007669"/>
    <property type="project" value="UniProtKB-UniRule"/>
</dbReference>
<feature type="active site" evidence="6 7">
    <location>
        <position position="197"/>
    </location>
</feature>
<comment type="function">
    <text evidence="4">May play the central regulatory role in sporulation. It may be an element of the effector pathway responsible for the activation of sporulation genes in response to nutritional stress. Spo0A may act in concert with spo0H (a sigma factor) to control the expression of some genes that are critical to the sporulation process.</text>
</comment>
<feature type="active site" evidence="6 7">
    <location>
        <position position="170"/>
    </location>
</feature>
<comment type="catalytic activity">
    <reaction evidence="5 6">
        <text>[protein]-L-glutamate 5-O-methyl ester + H2O = L-glutamyl-[protein] + methanol + H(+)</text>
        <dbReference type="Rhea" id="RHEA:23236"/>
        <dbReference type="Rhea" id="RHEA-COMP:10208"/>
        <dbReference type="Rhea" id="RHEA-COMP:10311"/>
        <dbReference type="ChEBI" id="CHEBI:15377"/>
        <dbReference type="ChEBI" id="CHEBI:15378"/>
        <dbReference type="ChEBI" id="CHEBI:17790"/>
        <dbReference type="ChEBI" id="CHEBI:29973"/>
        <dbReference type="ChEBI" id="CHEBI:82795"/>
        <dbReference type="EC" id="3.1.1.61"/>
    </reaction>
</comment>
<dbReference type="InterPro" id="IPR011006">
    <property type="entry name" value="CheY-like_superfamily"/>
</dbReference>
<dbReference type="Proteomes" id="UP000184536">
    <property type="component" value="Unassembled WGS sequence"/>
</dbReference>
<keyword evidence="6 8" id="KW-0597">Phosphoprotein</keyword>
<dbReference type="InterPro" id="IPR008248">
    <property type="entry name" value="CheB-like"/>
</dbReference>
<dbReference type="PANTHER" id="PTHR42872:SF6">
    <property type="entry name" value="PROTEIN-GLUTAMATE METHYLESTERASE_PROTEIN-GLUTAMINE GLUTAMINASE"/>
    <property type="match status" value="1"/>
</dbReference>
<dbReference type="CDD" id="cd17541">
    <property type="entry name" value="REC_CheB-like"/>
    <property type="match status" value="1"/>
</dbReference>
<dbReference type="HAMAP" id="MF_00099">
    <property type="entry name" value="CheB_chemtxs"/>
    <property type="match status" value="1"/>
</dbReference>
<name>A0A1M6E2L3_9FIRM</name>
<dbReference type="InterPro" id="IPR035909">
    <property type="entry name" value="CheB_C"/>
</dbReference>
<sequence length="350" mass="37984">MKKISVLVVDDSAFMRRVITDIIESEPQLKVVDTAKNGKEAIEKIRTIGPDVVTMDVEMPVMDGITALKEIMKEKPVPVLMLSSLTQEGADATVKALELGAVDFITKPTSIFKMNTEDMKTHLVDKIRIAAKAKLQSPAISASVRQKSTLVQTMSQGGFGLKKIVAIGTSTGGPRALQEVLPYLPQNLPASILVVQHMPPGFTKSLADRLNNISQIHVKEAEEDDVLLPGHAYIAPGDYHLKVVKIGSNYRIRLTKEDPVSGHRPSVDMMMDSLAQLQVSNVMGVIMTGMGSDGARGMKNLKNQNAYNIAQNEETCVVYGMPKSAVNLGCIDEIIPLQEIADKITKVVGV</sequence>
<dbReference type="EC" id="3.1.1.61" evidence="6"/>
<dbReference type="PROSITE" id="PS50110">
    <property type="entry name" value="RESPONSE_REGULATORY"/>
    <property type="match status" value="1"/>
</dbReference>
<feature type="modified residue" description="4-aspartylphosphate" evidence="6 8">
    <location>
        <position position="56"/>
    </location>
</feature>
<dbReference type="GO" id="GO:0000156">
    <property type="term" value="F:phosphorelay response regulator activity"/>
    <property type="evidence" value="ECO:0007669"/>
    <property type="project" value="InterPro"/>
</dbReference>
<dbReference type="Gene3D" id="3.40.50.2300">
    <property type="match status" value="1"/>
</dbReference>
<dbReference type="SMART" id="SM00448">
    <property type="entry name" value="REC"/>
    <property type="match status" value="1"/>
</dbReference>
<dbReference type="GO" id="GO:0005737">
    <property type="term" value="C:cytoplasm"/>
    <property type="evidence" value="ECO:0007669"/>
    <property type="project" value="UniProtKB-SubCell"/>
</dbReference>
<dbReference type="GO" id="GO:0050568">
    <property type="term" value="F:protein-glutamine glutaminase activity"/>
    <property type="evidence" value="ECO:0007669"/>
    <property type="project" value="UniProtKB-UniRule"/>
</dbReference>
<gene>
    <name evidence="6" type="primary">cheB</name>
    <name evidence="11" type="ORF">SAMN02745975_00624</name>
</gene>
<keyword evidence="12" id="KW-1185">Reference proteome</keyword>
<dbReference type="SUPFAM" id="SSF52738">
    <property type="entry name" value="Methylesterase CheB, C-terminal domain"/>
    <property type="match status" value="1"/>
</dbReference>
<feature type="active site" evidence="6 7">
    <location>
        <position position="293"/>
    </location>
</feature>
<evidence type="ECO:0000256" key="4">
    <source>
        <dbReference type="ARBA" id="ARBA00024867"/>
    </source>
</evidence>
<evidence type="ECO:0000256" key="5">
    <source>
        <dbReference type="ARBA" id="ARBA00048267"/>
    </source>
</evidence>
<dbReference type="EC" id="3.5.1.44" evidence="6"/>
<dbReference type="Pfam" id="PF00072">
    <property type="entry name" value="Response_reg"/>
    <property type="match status" value="1"/>
</dbReference>
<dbReference type="STRING" id="1121919.SAMN02745975_00624"/>
<feature type="domain" description="Response regulatory" evidence="9">
    <location>
        <begin position="5"/>
        <end position="122"/>
    </location>
</feature>
<dbReference type="RefSeq" id="WP_110939909.1">
    <property type="nucleotide sequence ID" value="NZ_FQZV01000007.1"/>
</dbReference>
<keyword evidence="3 6" id="KW-0378">Hydrolase</keyword>
<dbReference type="InterPro" id="IPR001789">
    <property type="entry name" value="Sig_transdc_resp-reg_receiver"/>
</dbReference>
<dbReference type="CDD" id="cd16432">
    <property type="entry name" value="CheB_Rec"/>
    <property type="match status" value="1"/>
</dbReference>
<proteinExistence type="inferred from homology"/>
<keyword evidence="1 6" id="KW-0963">Cytoplasm</keyword>
<evidence type="ECO:0000313" key="12">
    <source>
        <dbReference type="Proteomes" id="UP000184536"/>
    </source>
</evidence>
<dbReference type="PIRSF" id="PIRSF000876">
    <property type="entry name" value="RR_chemtxs_CheB"/>
    <property type="match status" value="1"/>
</dbReference>
<comment type="similarity">
    <text evidence="6">Belongs to the CheB family.</text>
</comment>
<dbReference type="EMBL" id="FQZV01000007">
    <property type="protein sequence ID" value="SHI79742.1"/>
    <property type="molecule type" value="Genomic_DNA"/>
</dbReference>
<comment type="function">
    <text evidence="6">Involved in chemotaxis. Part of a chemotaxis signal transduction system that modulates chemotaxis in response to various stimuli. Catalyzes the demethylation of specific methylglutamate residues introduced into the chemoreceptors (methyl-accepting chemotaxis proteins or MCP) by CheR. Also mediates the irreversible deamidation of specific glutamine residues to glutamic acid.</text>
</comment>
<dbReference type="SUPFAM" id="SSF52172">
    <property type="entry name" value="CheY-like"/>
    <property type="match status" value="1"/>
</dbReference>
<dbReference type="OrthoDB" id="9793421at2"/>
<organism evidence="11 12">
    <name type="scientific">Geosporobacter subterraneus DSM 17957</name>
    <dbReference type="NCBI Taxonomy" id="1121919"/>
    <lineage>
        <taxon>Bacteria</taxon>
        <taxon>Bacillati</taxon>
        <taxon>Bacillota</taxon>
        <taxon>Clostridia</taxon>
        <taxon>Peptostreptococcales</taxon>
        <taxon>Thermotaleaceae</taxon>
        <taxon>Geosporobacter</taxon>
    </lineage>
</organism>
<dbReference type="GO" id="GO:0006935">
    <property type="term" value="P:chemotaxis"/>
    <property type="evidence" value="ECO:0007669"/>
    <property type="project" value="UniProtKB-UniRule"/>
</dbReference>
<dbReference type="AlphaFoldDB" id="A0A1M6E2L3"/>